<proteinExistence type="predicted"/>
<gene>
    <name evidence="2" type="ORF">ACFQDL_06365</name>
</gene>
<evidence type="ECO:0000313" key="2">
    <source>
        <dbReference type="EMBL" id="MFC6669751.1"/>
    </source>
</evidence>
<comment type="caution">
    <text evidence="2">The sequence shown here is derived from an EMBL/GenBank/DDBJ whole genome shotgun (WGS) entry which is preliminary data.</text>
</comment>
<sequence>MISRRRALFAGPGQGGFGEKAALLDIAANRRGAVAMTRPDTEQLQQRLQSQVERLCRGGGGQGQPGEPVQHECNRLLKRQAGAQGGILHALYPGRGAERRGCRAACGHRGNADLAAGIPGQADGGAGRDRPRHVERERPVADQDLDTVTLALPR</sequence>
<dbReference type="EMBL" id="JBHSWE010000001">
    <property type="protein sequence ID" value="MFC6669751.1"/>
    <property type="molecule type" value="Genomic_DNA"/>
</dbReference>
<accession>A0ABW1ZX37</accession>
<protein>
    <submittedName>
        <fullName evidence="2">Uncharacterized protein</fullName>
    </submittedName>
</protein>
<feature type="compositionally biased region" description="Basic and acidic residues" evidence="1">
    <location>
        <begin position="126"/>
        <end position="141"/>
    </location>
</feature>
<evidence type="ECO:0000313" key="3">
    <source>
        <dbReference type="Proteomes" id="UP001596422"/>
    </source>
</evidence>
<dbReference type="Proteomes" id="UP001596422">
    <property type="component" value="Unassembled WGS sequence"/>
</dbReference>
<reference evidence="3" key="1">
    <citation type="journal article" date="2019" name="Int. J. Syst. Evol. Microbiol.">
        <title>The Global Catalogue of Microorganisms (GCM) 10K type strain sequencing project: providing services to taxonomists for standard genome sequencing and annotation.</title>
        <authorList>
            <consortium name="The Broad Institute Genomics Platform"/>
            <consortium name="The Broad Institute Genome Sequencing Center for Infectious Disease"/>
            <person name="Wu L."/>
            <person name="Ma J."/>
        </authorList>
    </citation>
    <scope>NUCLEOTIDE SEQUENCE [LARGE SCALE GENOMIC DNA]</scope>
    <source>
        <strain evidence="3">NBRC 111756</strain>
    </source>
</reference>
<name>A0ABW1ZX37_9GAMM</name>
<organism evidence="2 3">
    <name type="scientific">Marinobacterium aestuariivivens</name>
    <dbReference type="NCBI Taxonomy" id="1698799"/>
    <lineage>
        <taxon>Bacteria</taxon>
        <taxon>Pseudomonadati</taxon>
        <taxon>Pseudomonadota</taxon>
        <taxon>Gammaproteobacteria</taxon>
        <taxon>Oceanospirillales</taxon>
        <taxon>Oceanospirillaceae</taxon>
        <taxon>Marinobacterium</taxon>
    </lineage>
</organism>
<keyword evidence="3" id="KW-1185">Reference proteome</keyword>
<feature type="region of interest" description="Disordered" evidence="1">
    <location>
        <begin position="117"/>
        <end position="154"/>
    </location>
</feature>
<dbReference type="RefSeq" id="WP_379908287.1">
    <property type="nucleotide sequence ID" value="NZ_JBHSWE010000001.1"/>
</dbReference>
<evidence type="ECO:0000256" key="1">
    <source>
        <dbReference type="SAM" id="MobiDB-lite"/>
    </source>
</evidence>